<keyword evidence="4" id="KW-1185">Reference proteome</keyword>
<feature type="transmembrane region" description="Helical" evidence="2">
    <location>
        <begin position="398"/>
        <end position="417"/>
    </location>
</feature>
<evidence type="ECO:0000313" key="3">
    <source>
        <dbReference type="EMBL" id="KAK9111922.1"/>
    </source>
</evidence>
<feature type="coiled-coil region" evidence="1">
    <location>
        <begin position="190"/>
        <end position="220"/>
    </location>
</feature>
<keyword evidence="2" id="KW-0472">Membrane</keyword>
<gene>
    <name evidence="3" type="ORF">Scep_019441</name>
</gene>
<dbReference type="PANTHER" id="PTHR37761:SF2">
    <property type="entry name" value="OS09G0108400 PROTEIN"/>
    <property type="match status" value="1"/>
</dbReference>
<feature type="coiled-coil region" evidence="1">
    <location>
        <begin position="119"/>
        <end position="163"/>
    </location>
</feature>
<evidence type="ECO:0000313" key="4">
    <source>
        <dbReference type="Proteomes" id="UP001419268"/>
    </source>
</evidence>
<dbReference type="Proteomes" id="UP001419268">
    <property type="component" value="Unassembled WGS sequence"/>
</dbReference>
<keyword evidence="1" id="KW-0175">Coiled coil</keyword>
<organism evidence="3 4">
    <name type="scientific">Stephania cephalantha</name>
    <dbReference type="NCBI Taxonomy" id="152367"/>
    <lineage>
        <taxon>Eukaryota</taxon>
        <taxon>Viridiplantae</taxon>
        <taxon>Streptophyta</taxon>
        <taxon>Embryophyta</taxon>
        <taxon>Tracheophyta</taxon>
        <taxon>Spermatophyta</taxon>
        <taxon>Magnoliopsida</taxon>
        <taxon>Ranunculales</taxon>
        <taxon>Menispermaceae</taxon>
        <taxon>Menispermoideae</taxon>
        <taxon>Cissampelideae</taxon>
        <taxon>Stephania</taxon>
    </lineage>
</organism>
<keyword evidence="2" id="KW-1133">Transmembrane helix</keyword>
<keyword evidence="2" id="KW-0812">Transmembrane</keyword>
<sequence length="421" mass="47743">MAGLLAWAADVVGGNGPAHTHDEDENKEELATVLFSPEQRQYALELDQKAASLRRSIQELRLRMPPSDISQRLPHLHAHSLASNAALTLQLNAHSSTREQAQLRETTLQEENAAYGKAISNCEKKIQEKLHEADLLQAKLMEMDETEKNLKAELEKVQAVRDVKHVDESLIDIKDSKDAQKYQASRSYILEELEAKRKELNSTEEKVRELEKQWALVQHNSLGQPSPVESKWWDNLQSEEKVLIFLGDEEVDLIFFEEKSINDLLLNLNLPPKFDEEKDTVVALGVLDGVVDNSSVERVMEIEVKFTMMKHDNQMKSLVFCAMAQAEGLASEIHLRKLELEKLNSFQRDLEDGNTEVTTARNRFGKSSSGSRSAGYIADNRLRASHVGGRTESLQRLMLFRSAFVLYILALHILVFIKISF</sequence>
<comment type="caution">
    <text evidence="3">The sequence shown here is derived from an EMBL/GenBank/DDBJ whole genome shotgun (WGS) entry which is preliminary data.</text>
</comment>
<accession>A0AAP0NLC9</accession>
<evidence type="ECO:0000256" key="2">
    <source>
        <dbReference type="SAM" id="Phobius"/>
    </source>
</evidence>
<reference evidence="3 4" key="1">
    <citation type="submission" date="2024-01" db="EMBL/GenBank/DDBJ databases">
        <title>Genome assemblies of Stephania.</title>
        <authorList>
            <person name="Yang L."/>
        </authorList>
    </citation>
    <scope>NUCLEOTIDE SEQUENCE [LARGE SCALE GENOMIC DNA]</scope>
    <source>
        <strain evidence="3">JXDWG</strain>
        <tissue evidence="3">Leaf</tissue>
    </source>
</reference>
<proteinExistence type="predicted"/>
<dbReference type="PANTHER" id="PTHR37761">
    <property type="entry name" value="OS09G0108400 PROTEIN"/>
    <property type="match status" value="1"/>
</dbReference>
<dbReference type="AlphaFoldDB" id="A0AAP0NLC9"/>
<name>A0AAP0NLC9_9MAGN</name>
<protein>
    <submittedName>
        <fullName evidence="3">Uncharacterized protein</fullName>
    </submittedName>
</protein>
<evidence type="ECO:0000256" key="1">
    <source>
        <dbReference type="SAM" id="Coils"/>
    </source>
</evidence>
<dbReference type="EMBL" id="JBBNAG010000008">
    <property type="protein sequence ID" value="KAK9111922.1"/>
    <property type="molecule type" value="Genomic_DNA"/>
</dbReference>